<gene>
    <name evidence="2" type="ORF">DdX_12791</name>
</gene>
<reference evidence="2" key="1">
    <citation type="submission" date="2022-01" db="EMBL/GenBank/DDBJ databases">
        <title>Genome Sequence Resource for Two Populations of Ditylenchus destructor, the Migratory Endoparasitic Phytonematode.</title>
        <authorList>
            <person name="Zhang H."/>
            <person name="Lin R."/>
            <person name="Xie B."/>
        </authorList>
    </citation>
    <scope>NUCLEOTIDE SEQUENCE</scope>
    <source>
        <strain evidence="2">BazhouSP</strain>
    </source>
</reference>
<dbReference type="EMBL" id="JAKKPZ010000045">
    <property type="protein sequence ID" value="KAI1706799.1"/>
    <property type="molecule type" value="Genomic_DNA"/>
</dbReference>
<accession>A0AAD4MTZ9</accession>
<name>A0AAD4MTZ9_9BILA</name>
<dbReference type="PROSITE" id="PS50181">
    <property type="entry name" value="FBOX"/>
    <property type="match status" value="1"/>
</dbReference>
<protein>
    <recommendedName>
        <fullName evidence="1">F-box domain-containing protein</fullName>
    </recommendedName>
</protein>
<feature type="domain" description="F-box" evidence="1">
    <location>
        <begin position="1"/>
        <end position="47"/>
    </location>
</feature>
<comment type="caution">
    <text evidence="2">The sequence shown here is derived from an EMBL/GenBank/DDBJ whole genome shotgun (WGS) entry which is preliminary data.</text>
</comment>
<evidence type="ECO:0000259" key="1">
    <source>
        <dbReference type="PROSITE" id="PS50181"/>
    </source>
</evidence>
<evidence type="ECO:0000313" key="2">
    <source>
        <dbReference type="EMBL" id="KAI1706799.1"/>
    </source>
</evidence>
<dbReference type="InterPro" id="IPR001810">
    <property type="entry name" value="F-box_dom"/>
</dbReference>
<keyword evidence="3" id="KW-1185">Reference proteome</keyword>
<organism evidence="2 3">
    <name type="scientific">Ditylenchus destructor</name>
    <dbReference type="NCBI Taxonomy" id="166010"/>
    <lineage>
        <taxon>Eukaryota</taxon>
        <taxon>Metazoa</taxon>
        <taxon>Ecdysozoa</taxon>
        <taxon>Nematoda</taxon>
        <taxon>Chromadorea</taxon>
        <taxon>Rhabditida</taxon>
        <taxon>Tylenchina</taxon>
        <taxon>Tylenchomorpha</taxon>
        <taxon>Sphaerularioidea</taxon>
        <taxon>Anguinidae</taxon>
        <taxon>Anguininae</taxon>
        <taxon>Ditylenchus</taxon>
    </lineage>
</organism>
<dbReference type="Proteomes" id="UP001201812">
    <property type="component" value="Unassembled WGS sequence"/>
</dbReference>
<dbReference type="AlphaFoldDB" id="A0AAD4MTZ9"/>
<proteinExistence type="predicted"/>
<evidence type="ECO:0000313" key="3">
    <source>
        <dbReference type="Proteomes" id="UP001201812"/>
    </source>
</evidence>
<sequence length="315" mass="36938">MSIPSLPLGLQRGVFAHFNRHELGRISETNRRFNTVIEQHNDTLPYLVYDYLHYKNGVWKWLPNADLGKTDDALEAATLTMSDSQIAQLPTSKYLRFRRTYFERFHFNGRNVMNGFMMPVSNILFHGRVFIHVIFIPLEALKTHNHLWEGHRLSVNIKKFSPSMEFANMVNTCDDLIVKAPGAIQMLPQLLRKCKHVKIVDTTENSMDHLPVTDIINFLFDRLHGNHSDFHHLAFVTHYELQSKHFAAIMGGIGQKFLETRQHPMFLFEVEGSDLNWTEVRNYTLEHPHSDKKLWFNKFDRFFRFTCSTHDLNVP</sequence>